<feature type="transmembrane region" description="Helical" evidence="1">
    <location>
        <begin position="157"/>
        <end position="178"/>
    </location>
</feature>
<evidence type="ECO:0000313" key="2">
    <source>
        <dbReference type="EMBL" id="KAK9915735.1"/>
    </source>
</evidence>
<organism evidence="2 3">
    <name type="scientific">Coccomyxa subellipsoidea</name>
    <dbReference type="NCBI Taxonomy" id="248742"/>
    <lineage>
        <taxon>Eukaryota</taxon>
        <taxon>Viridiplantae</taxon>
        <taxon>Chlorophyta</taxon>
        <taxon>core chlorophytes</taxon>
        <taxon>Trebouxiophyceae</taxon>
        <taxon>Trebouxiophyceae incertae sedis</taxon>
        <taxon>Coccomyxaceae</taxon>
        <taxon>Coccomyxa</taxon>
    </lineage>
</organism>
<protein>
    <submittedName>
        <fullName evidence="2">Uncharacterized protein</fullName>
    </submittedName>
</protein>
<keyword evidence="3" id="KW-1185">Reference proteome</keyword>
<evidence type="ECO:0000256" key="1">
    <source>
        <dbReference type="SAM" id="Phobius"/>
    </source>
</evidence>
<dbReference type="Proteomes" id="UP001491310">
    <property type="component" value="Unassembled WGS sequence"/>
</dbReference>
<dbReference type="EMBL" id="JALJOT010000004">
    <property type="protein sequence ID" value="KAK9915735.1"/>
    <property type="molecule type" value="Genomic_DNA"/>
</dbReference>
<name>A0ABR2YVI1_9CHLO</name>
<comment type="caution">
    <text evidence="2">The sequence shown here is derived from an EMBL/GenBank/DDBJ whole genome shotgun (WGS) entry which is preliminary data.</text>
</comment>
<evidence type="ECO:0000313" key="3">
    <source>
        <dbReference type="Proteomes" id="UP001491310"/>
    </source>
</evidence>
<keyword evidence="1" id="KW-1133">Transmembrane helix</keyword>
<reference evidence="2 3" key="1">
    <citation type="journal article" date="2024" name="Nat. Commun.">
        <title>Phylogenomics reveals the evolutionary origins of lichenization in chlorophyte algae.</title>
        <authorList>
            <person name="Puginier C."/>
            <person name="Libourel C."/>
            <person name="Otte J."/>
            <person name="Skaloud P."/>
            <person name="Haon M."/>
            <person name="Grisel S."/>
            <person name="Petersen M."/>
            <person name="Berrin J.G."/>
            <person name="Delaux P.M."/>
            <person name="Dal Grande F."/>
            <person name="Keller J."/>
        </authorList>
    </citation>
    <scope>NUCLEOTIDE SEQUENCE [LARGE SCALE GENOMIC DNA]</scope>
    <source>
        <strain evidence="2 3">SAG 216-7</strain>
    </source>
</reference>
<accession>A0ABR2YVI1</accession>
<keyword evidence="1" id="KW-0472">Membrane</keyword>
<gene>
    <name evidence="2" type="ORF">WJX75_003421</name>
</gene>
<keyword evidence="1" id="KW-0812">Transmembrane</keyword>
<proteinExistence type="predicted"/>
<sequence length="182" mass="20038">MGFSPSPVLAKVPCRLRSFDAYLPLAKGADLRASDAADQMTASVSRPFLLNLHGLSQSAARIALVQRLDYLTFTHIQHTLPSRKGEEQYANFSGRIDDAQKRGGRRRTAISSQANADPEARDCCRAGQADDALRRYVEAQKESQFKSRFFHMAGVQYLLVALGLSAVLSAMYVVPLILDHAL</sequence>